<sequence>MSSSTPPPVPPTTAPPPAGYPEANPNKVLLVIDAQVGMLSDPPRGIPNSRKIAENIGTILETARAAPHPPLIVHIRNCGEPGEDDERGSAGWALLHAPPPHEPVIDKLKNNAFAGTSLGDIVKADAHIIVVGCQSDFCIRATCNAAIARGNEIILIHGAHGTYDRVEVLAGGGVTPAKTVEREIEVELDEAGVHLLEMDDVNDLFND</sequence>
<keyword evidence="1" id="KW-0378">Hydrolase</keyword>
<keyword evidence="2" id="KW-1185">Reference proteome</keyword>
<proteinExistence type="predicted"/>
<accession>A0ACB8QMF9</accession>
<name>A0ACB8QMF9_9AGAM</name>
<dbReference type="Proteomes" id="UP000814128">
    <property type="component" value="Unassembled WGS sequence"/>
</dbReference>
<comment type="caution">
    <text evidence="1">The sequence shown here is derived from an EMBL/GenBank/DDBJ whole genome shotgun (WGS) entry which is preliminary data.</text>
</comment>
<dbReference type="EMBL" id="MU273532">
    <property type="protein sequence ID" value="KAI0032918.1"/>
    <property type="molecule type" value="Genomic_DNA"/>
</dbReference>
<reference evidence="1" key="1">
    <citation type="submission" date="2021-02" db="EMBL/GenBank/DDBJ databases">
        <authorList>
            <consortium name="DOE Joint Genome Institute"/>
            <person name="Ahrendt S."/>
            <person name="Looney B.P."/>
            <person name="Miyauchi S."/>
            <person name="Morin E."/>
            <person name="Drula E."/>
            <person name="Courty P.E."/>
            <person name="Chicoki N."/>
            <person name="Fauchery L."/>
            <person name="Kohler A."/>
            <person name="Kuo A."/>
            <person name="Labutti K."/>
            <person name="Pangilinan J."/>
            <person name="Lipzen A."/>
            <person name="Riley R."/>
            <person name="Andreopoulos W."/>
            <person name="He G."/>
            <person name="Johnson J."/>
            <person name="Barry K.W."/>
            <person name="Grigoriev I.V."/>
            <person name="Nagy L."/>
            <person name="Hibbett D."/>
            <person name="Henrissat B."/>
            <person name="Matheny P.B."/>
            <person name="Labbe J."/>
            <person name="Martin F."/>
        </authorList>
    </citation>
    <scope>NUCLEOTIDE SEQUENCE</scope>
    <source>
        <strain evidence="1">EC-137</strain>
    </source>
</reference>
<protein>
    <submittedName>
        <fullName evidence="1">Isochorismatase hydrolase</fullName>
    </submittedName>
</protein>
<evidence type="ECO:0000313" key="1">
    <source>
        <dbReference type="EMBL" id="KAI0032918.1"/>
    </source>
</evidence>
<reference evidence="1" key="2">
    <citation type="journal article" date="2022" name="New Phytol.">
        <title>Evolutionary transition to the ectomycorrhizal habit in the genomes of a hyperdiverse lineage of mushroom-forming fungi.</title>
        <authorList>
            <person name="Looney B."/>
            <person name="Miyauchi S."/>
            <person name="Morin E."/>
            <person name="Drula E."/>
            <person name="Courty P.E."/>
            <person name="Kohler A."/>
            <person name="Kuo A."/>
            <person name="LaButti K."/>
            <person name="Pangilinan J."/>
            <person name="Lipzen A."/>
            <person name="Riley R."/>
            <person name="Andreopoulos W."/>
            <person name="He G."/>
            <person name="Johnson J."/>
            <person name="Nolan M."/>
            <person name="Tritt A."/>
            <person name="Barry K.W."/>
            <person name="Grigoriev I.V."/>
            <person name="Nagy L.G."/>
            <person name="Hibbett D."/>
            <person name="Henrissat B."/>
            <person name="Matheny P.B."/>
            <person name="Labbe J."/>
            <person name="Martin F.M."/>
        </authorList>
    </citation>
    <scope>NUCLEOTIDE SEQUENCE</scope>
    <source>
        <strain evidence="1">EC-137</strain>
    </source>
</reference>
<organism evidence="1 2">
    <name type="scientific">Vararia minispora EC-137</name>
    <dbReference type="NCBI Taxonomy" id="1314806"/>
    <lineage>
        <taxon>Eukaryota</taxon>
        <taxon>Fungi</taxon>
        <taxon>Dikarya</taxon>
        <taxon>Basidiomycota</taxon>
        <taxon>Agaricomycotina</taxon>
        <taxon>Agaricomycetes</taxon>
        <taxon>Russulales</taxon>
        <taxon>Lachnocladiaceae</taxon>
        <taxon>Vararia</taxon>
    </lineage>
</organism>
<gene>
    <name evidence="1" type="ORF">K488DRAFT_85373</name>
</gene>
<evidence type="ECO:0000313" key="2">
    <source>
        <dbReference type="Proteomes" id="UP000814128"/>
    </source>
</evidence>